<name>A0ABT5K699_9BURK</name>
<evidence type="ECO:0000313" key="3">
    <source>
        <dbReference type="Proteomes" id="UP001221208"/>
    </source>
</evidence>
<evidence type="ECO:0000313" key="2">
    <source>
        <dbReference type="EMBL" id="MDC8760520.1"/>
    </source>
</evidence>
<feature type="domain" description="Glyoxalase-like" evidence="1">
    <location>
        <begin position="3"/>
        <end position="102"/>
    </location>
</feature>
<reference evidence="2 3" key="1">
    <citation type="submission" date="2022-10" db="EMBL/GenBank/DDBJ databases">
        <title>Janthinobacterium sp. hw3 Genome sequencing.</title>
        <authorList>
            <person name="Park S."/>
        </authorList>
    </citation>
    <scope>NUCLEOTIDE SEQUENCE [LARGE SCALE GENOMIC DNA]</scope>
    <source>
        <strain evidence="3">hw3</strain>
    </source>
</reference>
<dbReference type="EMBL" id="JAQQXR010000014">
    <property type="protein sequence ID" value="MDC8760520.1"/>
    <property type="molecule type" value="Genomic_DNA"/>
</dbReference>
<comment type="caution">
    <text evidence="2">The sequence shown here is derived from an EMBL/GenBank/DDBJ whole genome shotgun (WGS) entry which is preliminary data.</text>
</comment>
<accession>A0ABT5K699</accession>
<sequence>MEIDHIFIRVRRGAPEAEALRQFGLAEGSANVHTGQGTANRRFFFHNAFIELLWLDDAAQAQSELTRPTMLFERLGGDAPRVSPFGLCFRPSAPGDKAAPFPSWPYRPVYLPPGLAVDIAAAPLSEPMWFFLSFGARPDAAAPTRRQPLLHRAGLREITSLRLTAPAAGAPSAAAVAAGIETREGAAHLLEIGFDGEGAGRAHDFRPALPLLLRW</sequence>
<dbReference type="Pfam" id="PF13468">
    <property type="entry name" value="Glyoxalase_3"/>
    <property type="match status" value="1"/>
</dbReference>
<dbReference type="RefSeq" id="WP_273674355.1">
    <property type="nucleotide sequence ID" value="NZ_JAQQXR010000014.1"/>
</dbReference>
<proteinExistence type="predicted"/>
<evidence type="ECO:0000259" key="1">
    <source>
        <dbReference type="Pfam" id="PF13468"/>
    </source>
</evidence>
<dbReference type="Gene3D" id="3.10.180.10">
    <property type="entry name" value="2,3-Dihydroxybiphenyl 1,2-Dioxygenase, domain 1"/>
    <property type="match status" value="1"/>
</dbReference>
<gene>
    <name evidence="2" type="ORF">OIK44_23305</name>
</gene>
<dbReference type="InterPro" id="IPR025870">
    <property type="entry name" value="Glyoxalase-like_dom"/>
</dbReference>
<dbReference type="InterPro" id="IPR029068">
    <property type="entry name" value="Glyas_Bleomycin-R_OHBP_Dase"/>
</dbReference>
<keyword evidence="3" id="KW-1185">Reference proteome</keyword>
<dbReference type="Proteomes" id="UP001221208">
    <property type="component" value="Unassembled WGS sequence"/>
</dbReference>
<protein>
    <submittedName>
        <fullName evidence="2">VOC family protein</fullName>
    </submittedName>
</protein>
<organism evidence="2 3">
    <name type="scientific">Janthinobacterium fluminis</name>
    <dbReference type="NCBI Taxonomy" id="2987524"/>
    <lineage>
        <taxon>Bacteria</taxon>
        <taxon>Pseudomonadati</taxon>
        <taxon>Pseudomonadota</taxon>
        <taxon>Betaproteobacteria</taxon>
        <taxon>Burkholderiales</taxon>
        <taxon>Oxalobacteraceae</taxon>
        <taxon>Janthinobacterium</taxon>
    </lineage>
</organism>